<dbReference type="Gene3D" id="2.130.10.30">
    <property type="entry name" value="Regulator of chromosome condensation 1/beta-lactamase-inhibitor protein II"/>
    <property type="match status" value="3"/>
</dbReference>
<dbReference type="PANTHER" id="PTHR45982:SF1">
    <property type="entry name" value="REGULATOR OF CHROMOSOME CONDENSATION"/>
    <property type="match status" value="1"/>
</dbReference>
<dbReference type="Pfam" id="PF02368">
    <property type="entry name" value="Big_2"/>
    <property type="match status" value="1"/>
</dbReference>
<dbReference type="PROSITE" id="PS50012">
    <property type="entry name" value="RCC1_3"/>
    <property type="match status" value="6"/>
</dbReference>
<dbReference type="SUPFAM" id="SSF50985">
    <property type="entry name" value="RCC1/BLIP-II"/>
    <property type="match status" value="2"/>
</dbReference>
<dbReference type="Pfam" id="PF00415">
    <property type="entry name" value="RCC1"/>
    <property type="match status" value="4"/>
</dbReference>
<dbReference type="PROSITE" id="PS51766">
    <property type="entry name" value="DOCKERIN"/>
    <property type="match status" value="1"/>
</dbReference>
<reference evidence="3" key="1">
    <citation type="submission" date="2020-02" db="EMBL/GenBank/DDBJ databases">
        <authorList>
            <person name="Meier V. D."/>
        </authorList>
    </citation>
    <scope>NUCLEOTIDE SEQUENCE</scope>
    <source>
        <strain evidence="3">AVDCRST_MAG68</strain>
    </source>
</reference>
<dbReference type="PRINTS" id="PR00633">
    <property type="entry name" value="RCCNDNSATION"/>
</dbReference>
<dbReference type="InterPro" id="IPR016134">
    <property type="entry name" value="Dockerin_dom"/>
</dbReference>
<dbReference type="Gene3D" id="2.60.40.1080">
    <property type="match status" value="2"/>
</dbReference>
<evidence type="ECO:0000259" key="2">
    <source>
        <dbReference type="PROSITE" id="PS51766"/>
    </source>
</evidence>
<dbReference type="InterPro" id="IPR008964">
    <property type="entry name" value="Invasin/intimin_cell_adhesion"/>
</dbReference>
<dbReference type="SMART" id="SM00635">
    <property type="entry name" value="BID_2"/>
    <property type="match status" value="2"/>
</dbReference>
<feature type="signal peptide" evidence="1">
    <location>
        <begin position="1"/>
        <end position="31"/>
    </location>
</feature>
<dbReference type="InterPro" id="IPR051553">
    <property type="entry name" value="Ran_GTPase-activating"/>
</dbReference>
<dbReference type="GO" id="GO:0005085">
    <property type="term" value="F:guanyl-nucleotide exchange factor activity"/>
    <property type="evidence" value="ECO:0007669"/>
    <property type="project" value="TreeGrafter"/>
</dbReference>
<feature type="chain" id="PRO_5026760598" description="Dockerin domain-containing protein" evidence="1">
    <location>
        <begin position="32"/>
        <end position="978"/>
    </location>
</feature>
<organism evidence="3">
    <name type="scientific">uncultured Gemmatimonadota bacterium</name>
    <dbReference type="NCBI Taxonomy" id="203437"/>
    <lineage>
        <taxon>Bacteria</taxon>
        <taxon>Pseudomonadati</taxon>
        <taxon>Gemmatimonadota</taxon>
        <taxon>environmental samples</taxon>
    </lineage>
</organism>
<dbReference type="Gene3D" id="1.10.1330.10">
    <property type="entry name" value="Dockerin domain"/>
    <property type="match status" value="1"/>
</dbReference>
<dbReference type="SUPFAM" id="SSF63446">
    <property type="entry name" value="Type I dockerin domain"/>
    <property type="match status" value="1"/>
</dbReference>
<dbReference type="GO" id="GO:0004553">
    <property type="term" value="F:hydrolase activity, hydrolyzing O-glycosyl compounds"/>
    <property type="evidence" value="ECO:0007669"/>
    <property type="project" value="InterPro"/>
</dbReference>
<dbReference type="Pfam" id="PF00404">
    <property type="entry name" value="Dockerin_1"/>
    <property type="match status" value="1"/>
</dbReference>
<evidence type="ECO:0000256" key="1">
    <source>
        <dbReference type="SAM" id="SignalP"/>
    </source>
</evidence>
<sequence>MHPRAPQHRPFPSVLLALALATAGLAAPAEAQSTRLRGDVDADGAITSVDALAVLSAVVGKPLPAGYRLSAFADADGSGRLSSLDALVILGHTVGKDVSQYPVGGQIALAARVTLDREALSFTALGDTVRLGAAPVDAAGAATPQSELRWTSLDTAVAVVDSLGLVRGRANGTARVVVAVDGVADTARVSVAQVVKTFTAPPASAALHRRGVRLVEARALDANGHPVPDAPLVWGSTDTLVARVYPTGMIQGIAPGRAEVTVTLEGTTHRVAVTVAPAGVITLGSMHTCALATTGQVSCWGSSELGAVGEGGREEVVAVPTIVAGGRRYSELDTGGYFTCALATDGAAYCWGENDVGQLGDGTLSNRRVPTAVLGGLRFQSISAGGGYACALTRERDTYCWGANAGGQLGNGGTANSSVPTLVTGGHKFTRVLAASWGACGIKADGATFCWGFKELPDRTYQVVTAPEPLAGGVRFAHIDGTGGSYCGLSTRAEVYCWGNQHDGRGTVWPEPVRMAGIPRLMSLASSGDTSCGLAETGAVTCWGDNTLGQLGDGTWTSRVSAAPAHFTGNAVSLDSGARSCAMTAADEVYCWGMLGYGLAGNGQTGFALAPAPVSGGPFKSVSAGDYYISCGVKSDDLAYCWGDSMLGSAFLGMRSTVPARMPGAHRFTTFDAGYFSGCGLGFDGKAYCWSSTHLSATPAVVAAPAALREVKVELGDQCALGGDSLVYCWGDNDYGQFGNGGTARSALTPVVGGGGMKYRAITMHYMRTCGITVTDDAYCWGAGPNGELGDGGTASRHSPVAVAGGHKFMSIATGYFHTCGVTLAGATYCWGSNYVGELGSNIGNSAVPVRVPGLPEMASVAAGQQYTCGISKAGAAYCWGRNTSGELGNGQLGPWRVPTPTAVGGGIRFQSLTLASGHACGMSQEGTAYCWGEISFGTTGDGSTNYPNTPLRTSAPVAAAAAPAAVRQAAAPAPAGL</sequence>
<gene>
    <name evidence="3" type="ORF">AVDCRST_MAG68-4210</name>
</gene>
<dbReference type="CDD" id="cd14256">
    <property type="entry name" value="Dockerin_I"/>
    <property type="match status" value="1"/>
</dbReference>
<keyword evidence="1" id="KW-0732">Signal</keyword>
<accession>A0A6J4MEY4</accession>
<dbReference type="AlphaFoldDB" id="A0A6J4MEY4"/>
<dbReference type="PANTHER" id="PTHR45982">
    <property type="entry name" value="REGULATOR OF CHROMOSOME CONDENSATION"/>
    <property type="match status" value="1"/>
</dbReference>
<dbReference type="InterPro" id="IPR003343">
    <property type="entry name" value="Big_2"/>
</dbReference>
<feature type="non-terminal residue" evidence="3">
    <location>
        <position position="978"/>
    </location>
</feature>
<name>A0A6J4MEY4_9BACT</name>
<dbReference type="InterPro" id="IPR009091">
    <property type="entry name" value="RCC1/BLIP-II"/>
</dbReference>
<proteinExistence type="predicted"/>
<evidence type="ECO:0000313" key="3">
    <source>
        <dbReference type="EMBL" id="CAA9357901.1"/>
    </source>
</evidence>
<dbReference type="InterPro" id="IPR002105">
    <property type="entry name" value="Dockerin_1_rpt"/>
</dbReference>
<dbReference type="InterPro" id="IPR036439">
    <property type="entry name" value="Dockerin_dom_sf"/>
</dbReference>
<dbReference type="GO" id="GO:0000272">
    <property type="term" value="P:polysaccharide catabolic process"/>
    <property type="evidence" value="ECO:0007669"/>
    <property type="project" value="InterPro"/>
</dbReference>
<dbReference type="GO" id="GO:0005737">
    <property type="term" value="C:cytoplasm"/>
    <property type="evidence" value="ECO:0007669"/>
    <property type="project" value="TreeGrafter"/>
</dbReference>
<dbReference type="EMBL" id="CADCTW010000191">
    <property type="protein sequence ID" value="CAA9357901.1"/>
    <property type="molecule type" value="Genomic_DNA"/>
</dbReference>
<feature type="domain" description="Dockerin" evidence="2">
    <location>
        <begin position="33"/>
        <end position="103"/>
    </location>
</feature>
<protein>
    <recommendedName>
        <fullName evidence="2">Dockerin domain-containing protein</fullName>
    </recommendedName>
</protein>
<dbReference type="InterPro" id="IPR000408">
    <property type="entry name" value="Reg_chr_condens"/>
</dbReference>
<dbReference type="SUPFAM" id="SSF49373">
    <property type="entry name" value="Invasin/intimin cell-adhesion fragments"/>
    <property type="match status" value="2"/>
</dbReference>
<dbReference type="Pfam" id="PF13540">
    <property type="entry name" value="RCC1_2"/>
    <property type="match status" value="1"/>
</dbReference>